<proteinExistence type="predicted"/>
<keyword evidence="1" id="KW-0812">Transmembrane</keyword>
<accession>A0A558AIK0</accession>
<dbReference type="AlphaFoldDB" id="A0A558AIK0"/>
<dbReference type="RefSeq" id="WP_144635868.1">
    <property type="nucleotide sequence ID" value="NZ_BNAX01000018.1"/>
</dbReference>
<feature type="transmembrane region" description="Helical" evidence="1">
    <location>
        <begin position="15"/>
        <end position="34"/>
    </location>
</feature>
<evidence type="ECO:0000256" key="1">
    <source>
        <dbReference type="SAM" id="Phobius"/>
    </source>
</evidence>
<keyword evidence="1" id="KW-1133">Transmembrane helix</keyword>
<feature type="transmembrane region" description="Helical" evidence="1">
    <location>
        <begin position="81"/>
        <end position="101"/>
    </location>
</feature>
<reference evidence="2 3" key="1">
    <citation type="submission" date="2019-07" db="EMBL/GenBank/DDBJ databases">
        <title>New species of Amycolatopsis and Streptomyces.</title>
        <authorList>
            <person name="Duangmal K."/>
            <person name="Teo W.F.A."/>
            <person name="Lipun K."/>
        </authorList>
    </citation>
    <scope>NUCLEOTIDE SEQUENCE [LARGE SCALE GENOMIC DNA]</scope>
    <source>
        <strain evidence="2 3">JCM 30562</strain>
    </source>
</reference>
<name>A0A558AIK0_9PSEU</name>
<dbReference type="EMBL" id="VJZA01000008">
    <property type="protein sequence ID" value="TVT24096.1"/>
    <property type="molecule type" value="Genomic_DNA"/>
</dbReference>
<sequence>MTGTRRDQAVVLRNAWWSTGLGAAIVGVLMIVTARVGAADLFIVVGALSLAAAVTATVSGYRRAGRVADGDAAPAAGRLDGLALTVLIAAAGVLAVTGIAVR</sequence>
<gene>
    <name evidence="2" type="ORF">FNH06_07805</name>
</gene>
<protein>
    <submittedName>
        <fullName evidence="2">Uncharacterized protein</fullName>
    </submittedName>
</protein>
<dbReference type="Proteomes" id="UP000318578">
    <property type="component" value="Unassembled WGS sequence"/>
</dbReference>
<feature type="transmembrane region" description="Helical" evidence="1">
    <location>
        <begin position="41"/>
        <end position="61"/>
    </location>
</feature>
<organism evidence="2 3">
    <name type="scientific">Amycolatopsis acidiphila</name>
    <dbReference type="NCBI Taxonomy" id="715473"/>
    <lineage>
        <taxon>Bacteria</taxon>
        <taxon>Bacillati</taxon>
        <taxon>Actinomycetota</taxon>
        <taxon>Actinomycetes</taxon>
        <taxon>Pseudonocardiales</taxon>
        <taxon>Pseudonocardiaceae</taxon>
        <taxon>Amycolatopsis</taxon>
    </lineage>
</organism>
<comment type="caution">
    <text evidence="2">The sequence shown here is derived from an EMBL/GenBank/DDBJ whole genome shotgun (WGS) entry which is preliminary data.</text>
</comment>
<evidence type="ECO:0000313" key="3">
    <source>
        <dbReference type="Proteomes" id="UP000318578"/>
    </source>
</evidence>
<evidence type="ECO:0000313" key="2">
    <source>
        <dbReference type="EMBL" id="TVT24096.1"/>
    </source>
</evidence>
<keyword evidence="3" id="KW-1185">Reference proteome</keyword>
<keyword evidence="1" id="KW-0472">Membrane</keyword>